<keyword evidence="3" id="KW-1185">Reference proteome</keyword>
<evidence type="ECO:0000313" key="3">
    <source>
        <dbReference type="Proteomes" id="UP000296883"/>
    </source>
</evidence>
<dbReference type="AlphaFoldDB" id="A0AAJ5JLB6"/>
<evidence type="ECO:0000313" key="1">
    <source>
        <dbReference type="EMBL" id="QCA29381.1"/>
    </source>
</evidence>
<reference evidence="2 4" key="1">
    <citation type="submission" date="2019-03" db="EMBL/GenBank/DDBJ databases">
        <title>Vagococcus sp. was isolated fron gut of Carduelis flavirostris.</title>
        <authorList>
            <person name="Ge Y."/>
        </authorList>
    </citation>
    <scope>NUCLEOTIDE SEQUENCE [LARGE SCALE GENOMIC DNA]</scope>
    <source>
        <strain evidence="2 4">CF-210</strain>
    </source>
</reference>
<dbReference type="EMBL" id="CP038865">
    <property type="protein sequence ID" value="QCA29381.1"/>
    <property type="molecule type" value="Genomic_DNA"/>
</dbReference>
<name>A0AAJ5JLB6_9ENTE</name>
<dbReference type="SUPFAM" id="SSF54518">
    <property type="entry name" value="Tubby C-terminal domain-like"/>
    <property type="match status" value="1"/>
</dbReference>
<dbReference type="RefSeq" id="WP_135255177.1">
    <property type="nucleotide sequence ID" value="NZ_CP038865.1"/>
</dbReference>
<sequence>MGHYYIQENMLATNTPTVVKDESGKQCYLIVGKWGSKGDVLSIFTMKNELIVHIKQESFGMRANNHFSIYFEQKKIATLKHLLSFKRDYYFVTQLSWLVTGNIPKHQYKIYQFNQTIMKMNKTYLAQGNFYELEISKDEFVPICLGIACLLDYWQLNRSKELQPVLAKNKLGWAYKLNLFKD</sequence>
<proteinExistence type="predicted"/>
<organism evidence="2 4">
    <name type="scientific">Vagococcus xieshaowenii</name>
    <dbReference type="NCBI Taxonomy" id="2562451"/>
    <lineage>
        <taxon>Bacteria</taxon>
        <taxon>Bacillati</taxon>
        <taxon>Bacillota</taxon>
        <taxon>Bacilli</taxon>
        <taxon>Lactobacillales</taxon>
        <taxon>Enterococcaceae</taxon>
        <taxon>Vagococcus</taxon>
    </lineage>
</organism>
<gene>
    <name evidence="2" type="ORF">E4031_09290</name>
    <name evidence="1" type="ORF">E4Z98_08635</name>
</gene>
<dbReference type="Pfam" id="PF04525">
    <property type="entry name" value="LOR"/>
    <property type="match status" value="1"/>
</dbReference>
<evidence type="ECO:0000313" key="4">
    <source>
        <dbReference type="Proteomes" id="UP000297725"/>
    </source>
</evidence>
<evidence type="ECO:0000313" key="2">
    <source>
        <dbReference type="EMBL" id="TFZ39328.1"/>
    </source>
</evidence>
<accession>A0AAJ5JLB6</accession>
<dbReference type="Proteomes" id="UP000297725">
    <property type="component" value="Unassembled WGS sequence"/>
</dbReference>
<dbReference type="InterPro" id="IPR025659">
    <property type="entry name" value="Tubby-like_C"/>
</dbReference>
<dbReference type="InterPro" id="IPR007612">
    <property type="entry name" value="LOR"/>
</dbReference>
<reference evidence="1 3" key="2">
    <citation type="journal article" date="2020" name="Int. J. Syst. Evol. Microbiol.">
        <title>Vagococcus xieshaowenii sp. nov., isolated from snow finch (Montifringilla taczanowskii) cloacal content.</title>
        <authorList>
            <person name="Ge Y."/>
            <person name="Yang J."/>
            <person name="Lai X.H."/>
            <person name="Zhang G."/>
            <person name="Jin D."/>
            <person name="Lu S."/>
            <person name="Wang B."/>
            <person name="Huang Y."/>
            <person name="Huang Y."/>
            <person name="Ren Z."/>
            <person name="Zhang X."/>
            <person name="Xu J."/>
        </authorList>
    </citation>
    <scope>NUCLEOTIDE SEQUENCE [LARGE SCALE GENOMIC DNA]</scope>
    <source>
        <strain evidence="3">personal::cf-49</strain>
        <strain evidence="1">Personal::cf-49</strain>
    </source>
</reference>
<protein>
    <submittedName>
        <fullName evidence="2">Uncharacterized protein</fullName>
    </submittedName>
</protein>
<dbReference type="Proteomes" id="UP000296883">
    <property type="component" value="Chromosome"/>
</dbReference>
<dbReference type="EMBL" id="SRHU01000036">
    <property type="protein sequence ID" value="TFZ39328.1"/>
    <property type="molecule type" value="Genomic_DNA"/>
</dbReference>